<keyword evidence="3" id="KW-0520">NAD</keyword>
<feature type="domain" description="Deacetylase sirtuin-type" evidence="6">
    <location>
        <begin position="1"/>
        <end position="296"/>
    </location>
</feature>
<dbReference type="Pfam" id="PF02146">
    <property type="entry name" value="SIR2"/>
    <property type="match status" value="1"/>
</dbReference>
<evidence type="ECO:0000256" key="5">
    <source>
        <dbReference type="SAM" id="MobiDB-lite"/>
    </source>
</evidence>
<dbReference type="InterPro" id="IPR026590">
    <property type="entry name" value="Ssirtuin_cat_dom"/>
</dbReference>
<dbReference type="EMBL" id="SBIQ01000255">
    <property type="protein sequence ID" value="KAF7682457.1"/>
    <property type="molecule type" value="Genomic_DNA"/>
</dbReference>
<dbReference type="Proteomes" id="UP001516464">
    <property type="component" value="Unassembled WGS sequence"/>
</dbReference>
<feature type="region of interest" description="Disordered" evidence="5">
    <location>
        <begin position="427"/>
        <end position="520"/>
    </location>
</feature>
<dbReference type="Gene3D" id="3.40.50.1220">
    <property type="entry name" value="TPP-binding domain"/>
    <property type="match status" value="1"/>
</dbReference>
<dbReference type="SUPFAM" id="SSF52467">
    <property type="entry name" value="DHS-like NAD/FAD-binding domain"/>
    <property type="match status" value="1"/>
</dbReference>
<evidence type="ECO:0000256" key="2">
    <source>
        <dbReference type="ARBA" id="ARBA00022679"/>
    </source>
</evidence>
<evidence type="ECO:0000313" key="7">
    <source>
        <dbReference type="EMBL" id="KAF7682457.1"/>
    </source>
</evidence>
<dbReference type="Gene3D" id="3.30.1600.10">
    <property type="entry name" value="SIR2/SIRT2 'Small Domain"/>
    <property type="match status" value="1"/>
</dbReference>
<feature type="binding site" evidence="4">
    <location>
        <position position="148"/>
    </location>
    <ligand>
        <name>Zn(2+)</name>
        <dbReference type="ChEBI" id="CHEBI:29105"/>
    </ligand>
</feature>
<evidence type="ECO:0000259" key="6">
    <source>
        <dbReference type="PROSITE" id="PS50305"/>
    </source>
</evidence>
<proteinExistence type="inferred from homology"/>
<dbReference type="PROSITE" id="PS50305">
    <property type="entry name" value="SIRTUIN"/>
    <property type="match status" value="1"/>
</dbReference>
<feature type="binding site" evidence="4">
    <location>
        <position position="145"/>
    </location>
    <ligand>
        <name>Zn(2+)</name>
        <dbReference type="ChEBI" id="CHEBI:29105"/>
    </ligand>
</feature>
<keyword evidence="2" id="KW-0808">Transferase</keyword>
<comment type="caution">
    <text evidence="7">The sequence shown here is derived from an EMBL/GenBank/DDBJ whole genome shotgun (WGS) entry which is preliminary data.</text>
</comment>
<sequence length="520" mass="59791">MKFITSKWIKANPSAFKNKKVVIITGAGISVNSGIADFRSKDGIFEEIKNTLKIRGVDFFNYYYSISPETRGNYLKMIAKLKEKINTAKPSLTHKFIPKLMSENKKGRLYSQNIDSLEEKCGMRAEHTLKTQLVYLHGHTKELKCNFCGFKIPFGSKEIDSFKNEDEIPCEACIKRLERRRGEGKRTIPTGNMHTQIIHYYQTHPDGQFIADLMKEDMDCNLLLVMGTSLKVYGLKRMVKQFGRAVKENKGLSFYINKEEPSKEFLEVFDYMWKGDCDEFCEELRAAMELEYLDHKMGRVSIDSSISELVNESFMELSITEKTEHENSKKEESIKLNGKEFSKCETKSPTGTMCFPNEAYDDKVIKENEDKDSMIEEDNNINKDLDKEKITNEDVINEYIVKEDLPEKDITREDEIKDDVIKIEDKKKTKTTKKKEKSSNTTKGASKSKKGCKINLIINNSKNNVTSSDENLSNNQNSEVETQPVNINSPPTTPSKLVPKVWITKPRRRKCALKPNENNK</sequence>
<dbReference type="CDD" id="cd00296">
    <property type="entry name" value="SIR2"/>
    <property type="match status" value="1"/>
</dbReference>
<organism evidence="7 8">
    <name type="scientific">Astathelohania contejeani</name>
    <dbReference type="NCBI Taxonomy" id="164912"/>
    <lineage>
        <taxon>Eukaryota</taxon>
        <taxon>Fungi</taxon>
        <taxon>Fungi incertae sedis</taxon>
        <taxon>Microsporidia</taxon>
        <taxon>Astathelohaniidae</taxon>
        <taxon>Astathelohania</taxon>
    </lineage>
</organism>
<feature type="binding site" evidence="4">
    <location>
        <position position="173"/>
    </location>
    <ligand>
        <name>Zn(2+)</name>
        <dbReference type="ChEBI" id="CHEBI:29105"/>
    </ligand>
</feature>
<dbReference type="InterPro" id="IPR029035">
    <property type="entry name" value="DHS-like_NAD/FAD-binding_dom"/>
</dbReference>
<evidence type="ECO:0000256" key="1">
    <source>
        <dbReference type="ARBA" id="ARBA00006924"/>
    </source>
</evidence>
<evidence type="ECO:0000256" key="4">
    <source>
        <dbReference type="PROSITE-ProRule" id="PRU00236"/>
    </source>
</evidence>
<keyword evidence="4" id="KW-0479">Metal-binding</keyword>
<name>A0ABQ7HWH7_9MICR</name>
<reference evidence="7 8" key="1">
    <citation type="submission" date="2019-01" db="EMBL/GenBank/DDBJ databases">
        <title>Genomes sequencing and comparative genomics of infectious freshwater microsporidia, Cucumispora dikerogammari and Thelohania contejeani.</title>
        <authorList>
            <person name="Cormier A."/>
            <person name="Giraud I."/>
            <person name="Wattier R."/>
            <person name="Teixeira M."/>
            <person name="Grandjean F."/>
            <person name="Rigaud T."/>
            <person name="Cordaux R."/>
        </authorList>
    </citation>
    <scope>NUCLEOTIDE SEQUENCE [LARGE SCALE GENOMIC DNA]</scope>
    <source>
        <strain evidence="7">T1</strain>
        <tissue evidence="7">Spores</tissue>
    </source>
</reference>
<gene>
    <name evidence="7" type="primary">hst4</name>
    <name evidence="7" type="ORF">TCON_2314</name>
</gene>
<dbReference type="InterPro" id="IPR003000">
    <property type="entry name" value="Sirtuin"/>
</dbReference>
<keyword evidence="8" id="KW-1185">Reference proteome</keyword>
<comment type="similarity">
    <text evidence="1">Belongs to the sirtuin family. Class I subfamily.</text>
</comment>
<feature type="active site" description="Proton acceptor" evidence="4">
    <location>
        <position position="137"/>
    </location>
</feature>
<dbReference type="InterPro" id="IPR026591">
    <property type="entry name" value="Sirtuin_cat_small_dom_sf"/>
</dbReference>
<dbReference type="PANTHER" id="PTHR11085">
    <property type="entry name" value="NAD-DEPENDENT PROTEIN DEACYLASE SIRTUIN-5, MITOCHONDRIAL-RELATED"/>
    <property type="match status" value="1"/>
</dbReference>
<evidence type="ECO:0000313" key="8">
    <source>
        <dbReference type="Proteomes" id="UP001516464"/>
    </source>
</evidence>
<feature type="binding site" evidence="4">
    <location>
        <position position="170"/>
    </location>
    <ligand>
        <name>Zn(2+)</name>
        <dbReference type="ChEBI" id="CHEBI:29105"/>
    </ligand>
</feature>
<keyword evidence="4" id="KW-0862">Zinc</keyword>
<accession>A0ABQ7HWH7</accession>
<dbReference type="PANTHER" id="PTHR11085:SF8">
    <property type="entry name" value="NAD-DEPENDENT HISTONE DEACETYLASE HST3"/>
    <property type="match status" value="1"/>
</dbReference>
<evidence type="ECO:0000256" key="3">
    <source>
        <dbReference type="ARBA" id="ARBA00023027"/>
    </source>
</evidence>
<protein>
    <submittedName>
        <fullName evidence="7">NAD-dependent protein deacetylase hst4</fullName>
    </submittedName>
</protein>
<dbReference type="InterPro" id="IPR050134">
    <property type="entry name" value="NAD-dep_sirtuin_deacylases"/>
</dbReference>
<feature type="compositionally biased region" description="Polar residues" evidence="5">
    <location>
        <begin position="465"/>
        <end position="490"/>
    </location>
</feature>
<feature type="compositionally biased region" description="Low complexity" evidence="5">
    <location>
        <begin position="453"/>
        <end position="464"/>
    </location>
</feature>